<reference evidence="2" key="1">
    <citation type="submission" date="2021-12" db="EMBL/GenBank/DDBJ databases">
        <authorList>
            <person name="Martin H S."/>
        </authorList>
    </citation>
    <scope>NUCLEOTIDE SEQUENCE</scope>
</reference>
<organism evidence="2 3">
    <name type="scientific">Brenthis ino</name>
    <name type="common">lesser marbled fritillary</name>
    <dbReference type="NCBI Taxonomy" id="405034"/>
    <lineage>
        <taxon>Eukaryota</taxon>
        <taxon>Metazoa</taxon>
        <taxon>Ecdysozoa</taxon>
        <taxon>Arthropoda</taxon>
        <taxon>Hexapoda</taxon>
        <taxon>Insecta</taxon>
        <taxon>Pterygota</taxon>
        <taxon>Neoptera</taxon>
        <taxon>Endopterygota</taxon>
        <taxon>Lepidoptera</taxon>
        <taxon>Glossata</taxon>
        <taxon>Ditrysia</taxon>
        <taxon>Papilionoidea</taxon>
        <taxon>Nymphalidae</taxon>
        <taxon>Heliconiinae</taxon>
        <taxon>Argynnini</taxon>
        <taxon>Brenthis</taxon>
    </lineage>
</organism>
<evidence type="ECO:0000313" key="3">
    <source>
        <dbReference type="Proteomes" id="UP000838878"/>
    </source>
</evidence>
<evidence type="ECO:0000313" key="2">
    <source>
        <dbReference type="EMBL" id="CAH0721908.1"/>
    </source>
</evidence>
<dbReference type="Pfam" id="PF10545">
    <property type="entry name" value="MADF_DNA_bdg"/>
    <property type="match status" value="1"/>
</dbReference>
<sequence>MDRKTITSFIERYKSHSCLWDVSSPDYMNKNKRINALQDMVPILGESATIDSVRKKIDILRNGYYREHKKVNASLSTGISADNVYTPTPWYYDLMSFLSSQEASRPGIDGLADPVTGRKLTGGRSDTVTALGIQQTVRDAATEPQLLLTR</sequence>
<gene>
    <name evidence="2" type="ORF">BINO364_LOCUS7943</name>
</gene>
<dbReference type="InterPro" id="IPR006578">
    <property type="entry name" value="MADF-dom"/>
</dbReference>
<name>A0A8J9UKN3_9NEOP</name>
<accession>A0A8J9UKN3</accession>
<keyword evidence="3" id="KW-1185">Reference proteome</keyword>
<dbReference type="PANTHER" id="PTHR21505">
    <property type="entry name" value="MADF DOMAIN-CONTAINING PROTEIN-RELATED"/>
    <property type="match status" value="1"/>
</dbReference>
<dbReference type="OrthoDB" id="6617753at2759"/>
<evidence type="ECO:0000259" key="1">
    <source>
        <dbReference type="Pfam" id="PF10545"/>
    </source>
</evidence>
<feature type="non-terminal residue" evidence="2">
    <location>
        <position position="150"/>
    </location>
</feature>
<dbReference type="PANTHER" id="PTHR21505:SF8">
    <property type="entry name" value="DPT-YFP REPRESSOR BY OVEREXPRESSION, ISOFORM D-RELATED"/>
    <property type="match status" value="1"/>
</dbReference>
<dbReference type="EMBL" id="OV170223">
    <property type="protein sequence ID" value="CAH0721908.1"/>
    <property type="molecule type" value="Genomic_DNA"/>
</dbReference>
<dbReference type="SMART" id="SM00595">
    <property type="entry name" value="MADF"/>
    <property type="match status" value="1"/>
</dbReference>
<proteinExistence type="predicted"/>
<dbReference type="Proteomes" id="UP000838878">
    <property type="component" value="Chromosome 3"/>
</dbReference>
<protein>
    <recommendedName>
        <fullName evidence="1">MADF domain-containing protein</fullName>
    </recommendedName>
</protein>
<feature type="domain" description="MADF" evidence="1">
    <location>
        <begin position="9"/>
        <end position="98"/>
    </location>
</feature>
<dbReference type="AlphaFoldDB" id="A0A8J9UKN3"/>